<evidence type="ECO:0000313" key="1">
    <source>
        <dbReference type="EMBL" id="EMC94709.1"/>
    </source>
</evidence>
<evidence type="ECO:0000313" key="2">
    <source>
        <dbReference type="Proteomes" id="UP000011761"/>
    </source>
</evidence>
<name>M2N6L8_BAUPA</name>
<dbReference type="KEGG" id="bcom:BAUCODRAFT_124308"/>
<dbReference type="RefSeq" id="XP_007678451.1">
    <property type="nucleotide sequence ID" value="XM_007680261.1"/>
</dbReference>
<dbReference type="AlphaFoldDB" id="M2N6L8"/>
<dbReference type="GeneID" id="19107868"/>
<dbReference type="Proteomes" id="UP000011761">
    <property type="component" value="Unassembled WGS sequence"/>
</dbReference>
<sequence>MALAPLPYFSEGCTSRTSIIFPVSAKTDCRLVFGTAMLGSSCNKLRFNEVRPRDRLTDQ</sequence>
<accession>M2N6L8</accession>
<dbReference type="HOGENOM" id="CLU_2960383_0_0_1"/>
<protein>
    <submittedName>
        <fullName evidence="1">Uncharacterized protein</fullName>
    </submittedName>
</protein>
<gene>
    <name evidence="1" type="ORF">BAUCODRAFT_124308</name>
</gene>
<proteinExistence type="predicted"/>
<organism evidence="1 2">
    <name type="scientific">Baudoinia panamericana (strain UAMH 10762)</name>
    <name type="common">Angels' share fungus</name>
    <name type="synonym">Baudoinia compniacensis (strain UAMH 10762)</name>
    <dbReference type="NCBI Taxonomy" id="717646"/>
    <lineage>
        <taxon>Eukaryota</taxon>
        <taxon>Fungi</taxon>
        <taxon>Dikarya</taxon>
        <taxon>Ascomycota</taxon>
        <taxon>Pezizomycotina</taxon>
        <taxon>Dothideomycetes</taxon>
        <taxon>Dothideomycetidae</taxon>
        <taxon>Mycosphaerellales</taxon>
        <taxon>Teratosphaeriaceae</taxon>
        <taxon>Baudoinia</taxon>
    </lineage>
</organism>
<keyword evidence="2" id="KW-1185">Reference proteome</keyword>
<reference evidence="1 2" key="1">
    <citation type="journal article" date="2012" name="PLoS Pathog.">
        <title>Diverse lifestyles and strategies of plant pathogenesis encoded in the genomes of eighteen Dothideomycetes fungi.</title>
        <authorList>
            <person name="Ohm R.A."/>
            <person name="Feau N."/>
            <person name="Henrissat B."/>
            <person name="Schoch C.L."/>
            <person name="Horwitz B.A."/>
            <person name="Barry K.W."/>
            <person name="Condon B.J."/>
            <person name="Copeland A.C."/>
            <person name="Dhillon B."/>
            <person name="Glaser F."/>
            <person name="Hesse C.N."/>
            <person name="Kosti I."/>
            <person name="LaButti K."/>
            <person name="Lindquist E.A."/>
            <person name="Lucas S."/>
            <person name="Salamov A.A."/>
            <person name="Bradshaw R.E."/>
            <person name="Ciuffetti L."/>
            <person name="Hamelin R.C."/>
            <person name="Kema G.H.J."/>
            <person name="Lawrence C."/>
            <person name="Scott J.A."/>
            <person name="Spatafora J.W."/>
            <person name="Turgeon B.G."/>
            <person name="de Wit P.J.G.M."/>
            <person name="Zhong S."/>
            <person name="Goodwin S.B."/>
            <person name="Grigoriev I.V."/>
        </authorList>
    </citation>
    <scope>NUCLEOTIDE SEQUENCE [LARGE SCALE GENOMIC DNA]</scope>
    <source>
        <strain evidence="1 2">UAMH 10762</strain>
    </source>
</reference>
<dbReference type="EMBL" id="KB445558">
    <property type="protein sequence ID" value="EMC94709.1"/>
    <property type="molecule type" value="Genomic_DNA"/>
</dbReference>